<keyword evidence="1" id="KW-0812">Transmembrane</keyword>
<keyword evidence="3" id="KW-1185">Reference proteome</keyword>
<organism evidence="2 3">
    <name type="scientific">Nocardiopsis rhodophaea</name>
    <dbReference type="NCBI Taxonomy" id="280238"/>
    <lineage>
        <taxon>Bacteria</taxon>
        <taxon>Bacillati</taxon>
        <taxon>Actinomycetota</taxon>
        <taxon>Actinomycetes</taxon>
        <taxon>Streptosporangiales</taxon>
        <taxon>Nocardiopsidaceae</taxon>
        <taxon>Nocardiopsis</taxon>
    </lineage>
</organism>
<dbReference type="RefSeq" id="WP_344099260.1">
    <property type="nucleotide sequence ID" value="NZ_BAAAPC010000002.1"/>
</dbReference>
<evidence type="ECO:0000256" key="1">
    <source>
        <dbReference type="SAM" id="Phobius"/>
    </source>
</evidence>
<evidence type="ECO:0000313" key="2">
    <source>
        <dbReference type="EMBL" id="GAA1983453.1"/>
    </source>
</evidence>
<evidence type="ECO:0000313" key="3">
    <source>
        <dbReference type="Proteomes" id="UP001501585"/>
    </source>
</evidence>
<gene>
    <name evidence="2" type="ORF">GCM10009799_05940</name>
</gene>
<feature type="transmembrane region" description="Helical" evidence="1">
    <location>
        <begin position="55"/>
        <end position="77"/>
    </location>
</feature>
<comment type="caution">
    <text evidence="2">The sequence shown here is derived from an EMBL/GenBank/DDBJ whole genome shotgun (WGS) entry which is preliminary data.</text>
</comment>
<dbReference type="Proteomes" id="UP001501585">
    <property type="component" value="Unassembled WGS sequence"/>
</dbReference>
<dbReference type="EMBL" id="BAAAPC010000002">
    <property type="protein sequence ID" value="GAA1983453.1"/>
    <property type="molecule type" value="Genomic_DNA"/>
</dbReference>
<proteinExistence type="predicted"/>
<name>A0ABN2SB54_9ACTN</name>
<keyword evidence="1" id="KW-1133">Transmembrane helix</keyword>
<accession>A0ABN2SB54</accession>
<sequence>MSDEKPYAVVTVADVFAEVRAMSGQLSTIGTQLAAMERRVAELEQRADATDRWRYALPVSTLSALVAAVAAVLTAVLS</sequence>
<reference evidence="2 3" key="1">
    <citation type="journal article" date="2019" name="Int. J. Syst. Evol. Microbiol.">
        <title>The Global Catalogue of Microorganisms (GCM) 10K type strain sequencing project: providing services to taxonomists for standard genome sequencing and annotation.</title>
        <authorList>
            <consortium name="The Broad Institute Genomics Platform"/>
            <consortium name="The Broad Institute Genome Sequencing Center for Infectious Disease"/>
            <person name="Wu L."/>
            <person name="Ma J."/>
        </authorList>
    </citation>
    <scope>NUCLEOTIDE SEQUENCE [LARGE SCALE GENOMIC DNA]</scope>
    <source>
        <strain evidence="2 3">JCM 15313</strain>
    </source>
</reference>
<keyword evidence="1" id="KW-0472">Membrane</keyword>
<protein>
    <submittedName>
        <fullName evidence="2">Uncharacterized protein</fullName>
    </submittedName>
</protein>